<feature type="compositionally biased region" description="Low complexity" evidence="8">
    <location>
        <begin position="103"/>
        <end position="112"/>
    </location>
</feature>
<dbReference type="FunFam" id="3.30.110.60:FF:000002">
    <property type="entry name" value="CRS2-associated factor 1, chloroplastic"/>
    <property type="match status" value="2"/>
</dbReference>
<evidence type="ECO:0000256" key="6">
    <source>
        <dbReference type="ARBA" id="ARBA00023274"/>
    </source>
</evidence>
<dbReference type="Pfam" id="PF01985">
    <property type="entry name" value="CRS1_YhbY"/>
    <property type="match status" value="2"/>
</dbReference>
<dbReference type="FunCoup" id="V4UPV8">
    <property type="interactions" value="1228"/>
</dbReference>
<feature type="region of interest" description="Disordered" evidence="8">
    <location>
        <begin position="52"/>
        <end position="71"/>
    </location>
</feature>
<dbReference type="GO" id="GO:0000373">
    <property type="term" value="P:Group II intron splicing"/>
    <property type="evidence" value="ECO:0007669"/>
    <property type="project" value="EnsemblPlants"/>
</dbReference>
<evidence type="ECO:0000256" key="5">
    <source>
        <dbReference type="ARBA" id="ARBA00023187"/>
    </source>
</evidence>
<feature type="compositionally biased region" description="Basic and acidic residues" evidence="8">
    <location>
        <begin position="138"/>
        <end position="147"/>
    </location>
</feature>
<dbReference type="InParanoid" id="V4UPV8"/>
<dbReference type="AlphaFoldDB" id="V4UPV8"/>
<dbReference type="OrthoDB" id="2021019at2759"/>
<dbReference type="InterPro" id="IPR044599">
    <property type="entry name" value="CAF1P_plant"/>
</dbReference>
<sequence length="825" mass="91523">QLASQIMALKLIIPFPIFSPPPNHNPNLNPNPPNHRPATEIRFSRWNNANAEEFNQRRRAQQEIEDDIRRHRRFDSATKITQSYDSSTSTATNGVAFKSAGTPSSPSRPSIPGRKSKYSKPATNSSVDHPAFRKISKREKTTNKSPEKPAASKSNISITEDGLSYVIDGAPFEFKYSYTEAPKAKPLKLREAAFSPFGPTTMGRPWTGRAPLPPSKKKLKEFDSFQLPPPNKKGVKPVQKPGPYLPGTGPRYVSTREEILGEPLTAEEVRELVESVKRSSRQLNMGRDGLTHNMLDNIHAHWKRRRACKIKCKGVCTVDMDNVCEQLEERTGGKIIYRRGGVLYLFRGRNYNYRNRPHFPLMLWKPITPVYPRLIQQVPDGLTLEEATEMRKKGRKLIPICKLGKNGVYCDLAKNVREAFEVCELVRINCQGMNGSDYRKIGAKLRDLVPCVLISFEREHILMWRGQEWKSSILKPGNDSEDAKESKVDGSISVAPPTAGNGSAPSHTQMLLVEGGSLNTFNSSISPKGYEEVQSALRENLSSIDGEEPFSVTKLSFADDNEQLSADESLSLADDDEPFSDSENLSSADDDEPFLASDSTTNVMEINETISATGCSNDKSDAMKNIFENVSKLENSGVGNDTSEPVSDTNECQTVLDNKGSVLGESAALSVGSETTLGSAESTRDQSEHFYVGSLNHDYQQNPSEVPEDHNVLTRLHGPSLEIVLHLMRQAVENGSAVVLDDATLDADSIYERSVAFAKSAPPGPVFQQRSRKIAIQKGEKKEAGHLKMKREVPNMVVSENRGNVRQSNRKKTKNSDEIEHGLDV</sequence>
<dbReference type="PANTHER" id="PTHR46247:SF1">
    <property type="entry name" value="CRS2-ASSOCIATED FACTOR 1, CHLOROPLASTIC"/>
    <property type="match status" value="1"/>
</dbReference>
<feature type="region of interest" description="Disordered" evidence="8">
    <location>
        <begin position="474"/>
        <end position="507"/>
    </location>
</feature>
<dbReference type="EMBL" id="KI535697">
    <property type="protein sequence ID" value="ESR64491.1"/>
    <property type="molecule type" value="Genomic_DNA"/>
</dbReference>
<keyword evidence="11" id="KW-1185">Reference proteome</keyword>
<evidence type="ECO:0000259" key="9">
    <source>
        <dbReference type="PROSITE" id="PS51295"/>
    </source>
</evidence>
<feature type="domain" description="CRM" evidence="9">
    <location>
        <begin position="380"/>
        <end position="476"/>
    </location>
</feature>
<protein>
    <recommendedName>
        <fullName evidence="9">CRM domain-containing protein</fullName>
    </recommendedName>
</protein>
<keyword evidence="1" id="KW-0507">mRNA processing</keyword>
<dbReference type="InterPro" id="IPR035920">
    <property type="entry name" value="YhbY-like_sf"/>
</dbReference>
<dbReference type="eggNOG" id="ENOG502QQC4">
    <property type="taxonomic scope" value="Eukaryota"/>
</dbReference>
<gene>
    <name evidence="10" type="ORF">CICLE_v100106541mg</name>
</gene>
<dbReference type="GO" id="GO:0006397">
    <property type="term" value="P:mRNA processing"/>
    <property type="evidence" value="ECO:0007669"/>
    <property type="project" value="UniProtKB-KW"/>
</dbReference>
<feature type="compositionally biased region" description="Polar residues" evidence="8">
    <location>
        <begin position="79"/>
        <end position="93"/>
    </location>
</feature>
<evidence type="ECO:0000256" key="8">
    <source>
        <dbReference type="SAM" id="MobiDB-lite"/>
    </source>
</evidence>
<keyword evidence="3 7" id="KW-0694">RNA-binding</keyword>
<proteinExistence type="predicted"/>
<evidence type="ECO:0000256" key="4">
    <source>
        <dbReference type="ARBA" id="ARBA00022946"/>
    </source>
</evidence>
<dbReference type="Proteomes" id="UP000030687">
    <property type="component" value="Unassembled WGS sequence"/>
</dbReference>
<feature type="domain" description="CRM" evidence="9">
    <location>
        <begin position="262"/>
        <end position="358"/>
    </location>
</feature>
<feature type="compositionally biased region" description="Basic and acidic residues" evidence="8">
    <location>
        <begin position="814"/>
        <end position="825"/>
    </location>
</feature>
<keyword evidence="4" id="KW-0809">Transit peptide</keyword>
<keyword evidence="5" id="KW-0508">mRNA splicing</keyword>
<dbReference type="PANTHER" id="PTHR46247">
    <property type="entry name" value="CRS2-ASSOCIATED FACTOR 1, CHLOROPLASTIC"/>
    <property type="match status" value="1"/>
</dbReference>
<dbReference type="STRING" id="85681.V4UPV8"/>
<evidence type="ECO:0000256" key="3">
    <source>
        <dbReference type="ARBA" id="ARBA00022884"/>
    </source>
</evidence>
<dbReference type="GO" id="GO:1990904">
    <property type="term" value="C:ribonucleoprotein complex"/>
    <property type="evidence" value="ECO:0007669"/>
    <property type="project" value="UniProtKB-KW"/>
</dbReference>
<dbReference type="GO" id="GO:0003729">
    <property type="term" value="F:mRNA binding"/>
    <property type="evidence" value="ECO:0007669"/>
    <property type="project" value="EnsemblPlants"/>
</dbReference>
<dbReference type="Gramene" id="ESR64491">
    <property type="protein sequence ID" value="ESR64491"/>
    <property type="gene ID" value="CICLE_v100106541mg"/>
</dbReference>
<feature type="region of interest" description="Disordered" evidence="8">
    <location>
        <begin position="780"/>
        <end position="825"/>
    </location>
</feature>
<evidence type="ECO:0000313" key="10">
    <source>
        <dbReference type="EMBL" id="ESR64491.1"/>
    </source>
</evidence>
<accession>V4UPV8</accession>
<feature type="compositionally biased region" description="Basic and acidic residues" evidence="8">
    <location>
        <begin position="780"/>
        <end position="793"/>
    </location>
</feature>
<evidence type="ECO:0000313" key="11">
    <source>
        <dbReference type="Proteomes" id="UP000030687"/>
    </source>
</evidence>
<dbReference type="OMA" id="CEGMNAS"/>
<name>V4UPV8_CITCL</name>
<dbReference type="PROSITE" id="PS51295">
    <property type="entry name" value="CRM"/>
    <property type="match status" value="2"/>
</dbReference>
<evidence type="ECO:0000256" key="2">
    <source>
        <dbReference type="ARBA" id="ARBA00022737"/>
    </source>
</evidence>
<reference evidence="10 11" key="1">
    <citation type="submission" date="2013-10" db="EMBL/GenBank/DDBJ databases">
        <authorList>
            <consortium name="International Citrus Genome Consortium"/>
            <person name="Jenkins J."/>
            <person name="Schmutz J."/>
            <person name="Prochnik S."/>
            <person name="Rokhsar D."/>
            <person name="Gmitter F."/>
            <person name="Ollitrault P."/>
            <person name="Machado M."/>
            <person name="Talon M."/>
            <person name="Wincker P."/>
            <person name="Jaillon O."/>
            <person name="Morgante M."/>
        </authorList>
    </citation>
    <scope>NUCLEOTIDE SEQUENCE</scope>
    <source>
        <strain evidence="11">cv. Clemenules</strain>
    </source>
</reference>
<feature type="non-terminal residue" evidence="10">
    <location>
        <position position="825"/>
    </location>
</feature>
<feature type="region of interest" description="Disordered" evidence="8">
    <location>
        <begin position="570"/>
        <end position="596"/>
    </location>
</feature>
<dbReference type="Gene3D" id="3.30.110.60">
    <property type="entry name" value="YhbY-like"/>
    <property type="match status" value="2"/>
</dbReference>
<dbReference type="SMART" id="SM01103">
    <property type="entry name" value="CRS1_YhbY"/>
    <property type="match status" value="2"/>
</dbReference>
<dbReference type="SUPFAM" id="SSF75471">
    <property type="entry name" value="YhbY-like"/>
    <property type="match status" value="2"/>
</dbReference>
<feature type="region of interest" description="Disordered" evidence="8">
    <location>
        <begin position="223"/>
        <end position="252"/>
    </location>
</feature>
<keyword evidence="2" id="KW-0677">Repeat</keyword>
<dbReference type="InterPro" id="IPR001890">
    <property type="entry name" value="RNA-binding_CRM"/>
</dbReference>
<organism evidence="10 11">
    <name type="scientific">Citrus clementina</name>
    <name type="common">Clementine</name>
    <name type="synonym">Citrus deliciosa x Citrus sinensis</name>
    <dbReference type="NCBI Taxonomy" id="85681"/>
    <lineage>
        <taxon>Eukaryota</taxon>
        <taxon>Viridiplantae</taxon>
        <taxon>Streptophyta</taxon>
        <taxon>Embryophyta</taxon>
        <taxon>Tracheophyta</taxon>
        <taxon>Spermatophyta</taxon>
        <taxon>Magnoliopsida</taxon>
        <taxon>eudicotyledons</taxon>
        <taxon>Gunneridae</taxon>
        <taxon>Pentapetalae</taxon>
        <taxon>rosids</taxon>
        <taxon>malvids</taxon>
        <taxon>Sapindales</taxon>
        <taxon>Rutaceae</taxon>
        <taxon>Aurantioideae</taxon>
        <taxon>Citrus</taxon>
    </lineage>
</organism>
<evidence type="ECO:0000256" key="1">
    <source>
        <dbReference type="ARBA" id="ARBA00022664"/>
    </source>
</evidence>
<feature type="region of interest" description="Disordered" evidence="8">
    <location>
        <begin position="79"/>
        <end position="155"/>
    </location>
</feature>
<evidence type="ECO:0000256" key="7">
    <source>
        <dbReference type="PROSITE-ProRule" id="PRU00626"/>
    </source>
</evidence>
<dbReference type="KEGG" id="cic:CICLE_v100106541m"/>
<feature type="non-terminal residue" evidence="10">
    <location>
        <position position="1"/>
    </location>
</feature>
<keyword evidence="6" id="KW-0687">Ribonucleoprotein</keyword>